<evidence type="ECO:0000256" key="2">
    <source>
        <dbReference type="ARBA" id="ARBA00023015"/>
    </source>
</evidence>
<dbReference type="Proteomes" id="UP000268014">
    <property type="component" value="Unassembled WGS sequence"/>
</dbReference>
<dbReference type="Pfam" id="PF02269">
    <property type="entry name" value="TFIID-18kDa"/>
    <property type="match status" value="1"/>
</dbReference>
<dbReference type="GO" id="GO:0006366">
    <property type="term" value="P:transcription by RNA polymerase II"/>
    <property type="evidence" value="ECO:0007669"/>
    <property type="project" value="InterPro"/>
</dbReference>
<dbReference type="OrthoDB" id="66982at2759"/>
<dbReference type="PANTHER" id="PTHR11380">
    <property type="entry name" value="TRANSCRIPTION INITIATION FACTOR TFIID/SUPT3-RELATED"/>
    <property type="match status" value="1"/>
</dbReference>
<evidence type="ECO:0000256" key="1">
    <source>
        <dbReference type="ARBA" id="ARBA00004123"/>
    </source>
</evidence>
<evidence type="ECO:0000313" key="8">
    <source>
        <dbReference type="WBParaSite" id="HPLM_0000685101-mRNA-1"/>
    </source>
</evidence>
<dbReference type="EMBL" id="UZAF01016557">
    <property type="protein sequence ID" value="VDO30189.1"/>
    <property type="molecule type" value="Genomic_DNA"/>
</dbReference>
<gene>
    <name evidence="6" type="ORF">HPLM_LOCUS6843</name>
</gene>
<evidence type="ECO:0000313" key="6">
    <source>
        <dbReference type="EMBL" id="VDO30189.1"/>
    </source>
</evidence>
<comment type="subcellular location">
    <subcellularLocation>
        <location evidence="1">Nucleus</location>
    </subcellularLocation>
</comment>
<dbReference type="AlphaFoldDB" id="A0A158QLP4"/>
<dbReference type="GO" id="GO:0046982">
    <property type="term" value="F:protein heterodimerization activity"/>
    <property type="evidence" value="ECO:0007669"/>
    <property type="project" value="InterPro"/>
</dbReference>
<reference evidence="8" key="1">
    <citation type="submission" date="2016-04" db="UniProtKB">
        <authorList>
            <consortium name="WormBaseParasite"/>
        </authorList>
    </citation>
    <scope>IDENTIFICATION</scope>
</reference>
<name>A0A158QLP4_HAEPC</name>
<dbReference type="SUPFAM" id="SSF47113">
    <property type="entry name" value="Histone-fold"/>
    <property type="match status" value="1"/>
</dbReference>
<dbReference type="OMA" id="YSFCAGH"/>
<dbReference type="GO" id="GO:0005634">
    <property type="term" value="C:nucleus"/>
    <property type="evidence" value="ECO:0007669"/>
    <property type="project" value="UniProtKB-SubCell"/>
</dbReference>
<keyword evidence="2" id="KW-0805">Transcription regulation</keyword>
<dbReference type="PANTHER" id="PTHR11380:SF16">
    <property type="entry name" value="TRANSCRIPTION INITIATION PROTEIN SPT3 HOMOLOG"/>
    <property type="match status" value="1"/>
</dbReference>
<reference evidence="6 7" key="2">
    <citation type="submission" date="2018-11" db="EMBL/GenBank/DDBJ databases">
        <authorList>
            <consortium name="Pathogen Informatics"/>
        </authorList>
    </citation>
    <scope>NUCLEOTIDE SEQUENCE [LARGE SCALE GENOMIC DNA]</scope>
    <source>
        <strain evidence="6 7">MHpl1</strain>
    </source>
</reference>
<dbReference type="InterPro" id="IPR009072">
    <property type="entry name" value="Histone-fold"/>
</dbReference>
<accession>A0A158QLP4</accession>
<organism evidence="8">
    <name type="scientific">Haemonchus placei</name>
    <name type="common">Barber's pole worm</name>
    <dbReference type="NCBI Taxonomy" id="6290"/>
    <lineage>
        <taxon>Eukaryota</taxon>
        <taxon>Metazoa</taxon>
        <taxon>Ecdysozoa</taxon>
        <taxon>Nematoda</taxon>
        <taxon>Chromadorea</taxon>
        <taxon>Rhabditida</taxon>
        <taxon>Rhabditina</taxon>
        <taxon>Rhabditomorpha</taxon>
        <taxon>Strongyloidea</taxon>
        <taxon>Trichostrongylidae</taxon>
        <taxon>Haemonchus</taxon>
    </lineage>
</organism>
<dbReference type="STRING" id="6290.A0A158QLP4"/>
<proteinExistence type="inferred from homology"/>
<comment type="similarity">
    <text evidence="5">Belongs to the SPT3 family.</text>
</comment>
<evidence type="ECO:0000256" key="4">
    <source>
        <dbReference type="ARBA" id="ARBA00023242"/>
    </source>
</evidence>
<dbReference type="CDD" id="cd22926">
    <property type="entry name" value="HFD_SPT3"/>
    <property type="match status" value="1"/>
</dbReference>
<dbReference type="GO" id="GO:0003713">
    <property type="term" value="F:transcription coactivator activity"/>
    <property type="evidence" value="ECO:0007669"/>
    <property type="project" value="TreeGrafter"/>
</dbReference>
<dbReference type="InterPro" id="IPR003195">
    <property type="entry name" value="TFIID_TAF13"/>
</dbReference>
<keyword evidence="3" id="KW-0804">Transcription</keyword>
<keyword evidence="4" id="KW-0539">Nucleus</keyword>
<protein>
    <submittedName>
        <fullName evidence="8">Transcription initiation factor TFIID subunit</fullName>
    </submittedName>
</protein>
<dbReference type="WBParaSite" id="HPLM_0000685101-mRNA-1">
    <property type="protein sequence ID" value="HPLM_0000685101-mRNA-1"/>
    <property type="gene ID" value="HPLM_0000685101"/>
</dbReference>
<keyword evidence="7" id="KW-1185">Reference proteome</keyword>
<sequence length="305" mass="35300">MSQNDDCDMLELTAYYREVVRRMMYCNGDLEDPLSSCVEMVLDMVKYQMIKALEDAWQHASSQQRETITLEDVLFLFRKHKFLLKRLLHFADTAEKINELKRTAPQTAKLDEEPDLENSMDDDNISAVVSTSVPDSNLARMLKYVSSLDFAESAEQLLVALDKELEGRQRRIADIVMNELSTEEYSRFTAARSATFLDSCSRNSKRKSPCNLLKWLGAPACEPAVPFVLAFIGREVVAYYVNAACLIMRTEQRDLFLNEVHDGHIASKDDACPLQMRHYEEARRRCVGWRRHRDFLFGYCDEYED</sequence>
<evidence type="ECO:0000313" key="7">
    <source>
        <dbReference type="Proteomes" id="UP000268014"/>
    </source>
</evidence>
<evidence type="ECO:0000256" key="5">
    <source>
        <dbReference type="ARBA" id="ARBA00061274"/>
    </source>
</evidence>
<evidence type="ECO:0000256" key="3">
    <source>
        <dbReference type="ARBA" id="ARBA00023163"/>
    </source>
</evidence>